<feature type="transmembrane region" description="Helical" evidence="1">
    <location>
        <begin position="44"/>
        <end position="62"/>
    </location>
</feature>
<dbReference type="Proteomes" id="UP000321513">
    <property type="component" value="Unassembled WGS sequence"/>
</dbReference>
<dbReference type="AlphaFoldDB" id="A0A512B8N3"/>
<dbReference type="RefSeq" id="WP_147202211.1">
    <property type="nucleotide sequence ID" value="NZ_BJYT01000001.1"/>
</dbReference>
<evidence type="ECO:0008006" key="4">
    <source>
        <dbReference type="Google" id="ProtNLM"/>
    </source>
</evidence>
<evidence type="ECO:0000313" key="3">
    <source>
        <dbReference type="Proteomes" id="UP000321513"/>
    </source>
</evidence>
<gene>
    <name evidence="2" type="ORF">SAE01_06730</name>
</gene>
<evidence type="ECO:0000256" key="1">
    <source>
        <dbReference type="SAM" id="Phobius"/>
    </source>
</evidence>
<protein>
    <recommendedName>
        <fullName evidence="4">O-antigen polymerase</fullName>
    </recommendedName>
</protein>
<keyword evidence="3" id="KW-1185">Reference proteome</keyword>
<proteinExistence type="predicted"/>
<feature type="transmembrane region" description="Helical" evidence="1">
    <location>
        <begin position="362"/>
        <end position="381"/>
    </location>
</feature>
<feature type="transmembrane region" description="Helical" evidence="1">
    <location>
        <begin position="99"/>
        <end position="119"/>
    </location>
</feature>
<dbReference type="OrthoDB" id="833659at2"/>
<name>A0A512B8N3_9BACT</name>
<sequence>MILIVLAVLLIVAFLIDTKPFPYLLMLYFVFYDMFDGFYKDEKIFSALRYLVPLTLILFYIIKYRIVKHIEFIFVALVSYLFLLWLLNAGDQIVTAKSVLPVIITLLMIPVGMHLGMSNNVIGEFKKYNRLLLIALPLYIVYANKVGIAGFYSDAFSTGFLITSRLYVIPIIVFLAIHYALTDKEENRIIQVVDISFILINTCMLLLSTRRTTLLMLAAAIMIYALFNKKLFLKMLMLVFILISALIISFPLYQERLMGQLEKRERIENLNSLEEEGRYLETFYLIDYHKKNRDVAEILFGVNLFDTYDFGTRYFGRDRPIHSDINMIIFSTGLVGLFLFILFFSHYFLNGNSLITQENKKLFYPLIVNFLIVLVPGRFIGTLTFPPLLMLLLAALKYNEYYIEASHAEENEQPVLYTY</sequence>
<feature type="transmembrane region" description="Helical" evidence="1">
    <location>
        <begin position="235"/>
        <end position="253"/>
    </location>
</feature>
<keyword evidence="1" id="KW-0472">Membrane</keyword>
<reference evidence="2 3" key="1">
    <citation type="submission" date="2019-07" db="EMBL/GenBank/DDBJ databases">
        <title>Whole genome shotgun sequence of Segetibacter aerophilus NBRC 106135.</title>
        <authorList>
            <person name="Hosoyama A."/>
            <person name="Uohara A."/>
            <person name="Ohji S."/>
            <person name="Ichikawa N."/>
        </authorList>
    </citation>
    <scope>NUCLEOTIDE SEQUENCE [LARGE SCALE GENOMIC DNA]</scope>
    <source>
        <strain evidence="2 3">NBRC 106135</strain>
    </source>
</reference>
<evidence type="ECO:0000313" key="2">
    <source>
        <dbReference type="EMBL" id="GEO08177.1"/>
    </source>
</evidence>
<keyword evidence="1" id="KW-1133">Transmembrane helix</keyword>
<feature type="transmembrane region" description="Helical" evidence="1">
    <location>
        <begin position="327"/>
        <end position="350"/>
    </location>
</feature>
<comment type="caution">
    <text evidence="2">The sequence shown here is derived from an EMBL/GenBank/DDBJ whole genome shotgun (WGS) entry which is preliminary data.</text>
</comment>
<feature type="transmembrane region" description="Helical" evidence="1">
    <location>
        <begin position="131"/>
        <end position="152"/>
    </location>
</feature>
<dbReference type="EMBL" id="BJYT01000001">
    <property type="protein sequence ID" value="GEO08177.1"/>
    <property type="molecule type" value="Genomic_DNA"/>
</dbReference>
<feature type="transmembrane region" description="Helical" evidence="1">
    <location>
        <begin position="158"/>
        <end position="177"/>
    </location>
</feature>
<feature type="transmembrane region" description="Helical" evidence="1">
    <location>
        <begin position="69"/>
        <end position="87"/>
    </location>
</feature>
<organism evidence="2 3">
    <name type="scientific">Segetibacter aerophilus</name>
    <dbReference type="NCBI Taxonomy" id="670293"/>
    <lineage>
        <taxon>Bacteria</taxon>
        <taxon>Pseudomonadati</taxon>
        <taxon>Bacteroidota</taxon>
        <taxon>Chitinophagia</taxon>
        <taxon>Chitinophagales</taxon>
        <taxon>Chitinophagaceae</taxon>
        <taxon>Segetibacter</taxon>
    </lineage>
</organism>
<accession>A0A512B8N3</accession>
<keyword evidence="1" id="KW-0812">Transmembrane</keyword>